<dbReference type="AlphaFoldDB" id="A0A1N7N9U6"/>
<dbReference type="RefSeq" id="WP_076530667.1">
    <property type="nucleotide sequence ID" value="NZ_BMEH01000003.1"/>
</dbReference>
<dbReference type="GO" id="GO:0005524">
    <property type="term" value="F:ATP binding"/>
    <property type="evidence" value="ECO:0007669"/>
    <property type="project" value="UniProtKB-KW"/>
</dbReference>
<gene>
    <name evidence="3" type="ORF">SAMN05421774_103227</name>
</gene>
<dbReference type="InterPro" id="IPR050093">
    <property type="entry name" value="ABC_SmlMolc_Importer"/>
</dbReference>
<dbReference type="InterPro" id="IPR003439">
    <property type="entry name" value="ABC_transporter-like_ATP-bd"/>
</dbReference>
<evidence type="ECO:0000259" key="2">
    <source>
        <dbReference type="PROSITE" id="PS50893"/>
    </source>
</evidence>
<dbReference type="Proteomes" id="UP000186141">
    <property type="component" value="Unassembled WGS sequence"/>
</dbReference>
<dbReference type="EMBL" id="FTOT01000003">
    <property type="protein sequence ID" value="SIS95086.1"/>
    <property type="molecule type" value="Genomic_DNA"/>
</dbReference>
<dbReference type="InterPro" id="IPR027417">
    <property type="entry name" value="P-loop_NTPase"/>
</dbReference>
<dbReference type="SUPFAM" id="SSF52540">
    <property type="entry name" value="P-loop containing nucleoside triphosphate hydrolases"/>
    <property type="match status" value="1"/>
</dbReference>
<sequence length="211" mass="22214">MTLTLDAVAIRFRAAPPLFPPLSMHVAPGEIGTVMGSSGIGKSTLLDAVGGHLDHGFVCSGRIVLNGRDLAGLPPEQRRIGLMFQDAVLFPHLSVADNLAFGLAARIKGRSQRRDMVLRALERAGLGGTADRDPATLSGGQRARAALMRTLLSEPLALLLDEPFSKLDAGLRAEMRAFTFAHIRDSGIPALMVTHDATDAQGAAGPVVHLG</sequence>
<dbReference type="Pfam" id="PF00005">
    <property type="entry name" value="ABC_tran"/>
    <property type="match status" value="1"/>
</dbReference>
<dbReference type="STRING" id="1086013.SAMN05421774_103227"/>
<organism evidence="3 4">
    <name type="scientific">Gemmobacter megaterium</name>
    <dbReference type="NCBI Taxonomy" id="1086013"/>
    <lineage>
        <taxon>Bacteria</taxon>
        <taxon>Pseudomonadati</taxon>
        <taxon>Pseudomonadota</taxon>
        <taxon>Alphaproteobacteria</taxon>
        <taxon>Rhodobacterales</taxon>
        <taxon>Paracoccaceae</taxon>
        <taxon>Gemmobacter</taxon>
    </lineage>
</organism>
<keyword evidence="3" id="KW-0067">ATP-binding</keyword>
<keyword evidence="3" id="KW-0547">Nucleotide-binding</keyword>
<protein>
    <submittedName>
        <fullName evidence="3">Putative thiamine transport system ATP-binding protein</fullName>
    </submittedName>
</protein>
<keyword evidence="4" id="KW-1185">Reference proteome</keyword>
<dbReference type="PANTHER" id="PTHR42781:SF4">
    <property type="entry name" value="SPERMIDINE_PUTRESCINE IMPORT ATP-BINDING PROTEIN POTA"/>
    <property type="match status" value="1"/>
</dbReference>
<evidence type="ECO:0000313" key="4">
    <source>
        <dbReference type="Proteomes" id="UP000186141"/>
    </source>
</evidence>
<dbReference type="PANTHER" id="PTHR42781">
    <property type="entry name" value="SPERMIDINE/PUTRESCINE IMPORT ATP-BINDING PROTEIN POTA"/>
    <property type="match status" value="1"/>
</dbReference>
<proteinExistence type="predicted"/>
<evidence type="ECO:0000256" key="1">
    <source>
        <dbReference type="ARBA" id="ARBA00022448"/>
    </source>
</evidence>
<feature type="domain" description="ABC transporter" evidence="2">
    <location>
        <begin position="3"/>
        <end position="210"/>
    </location>
</feature>
<reference evidence="3 4" key="1">
    <citation type="submission" date="2017-01" db="EMBL/GenBank/DDBJ databases">
        <authorList>
            <person name="Mah S.A."/>
            <person name="Swanson W.J."/>
            <person name="Moy G.W."/>
            <person name="Vacquier V.D."/>
        </authorList>
    </citation>
    <scope>NUCLEOTIDE SEQUENCE [LARGE SCALE GENOMIC DNA]</scope>
    <source>
        <strain evidence="3 4">DSM 26375</strain>
    </source>
</reference>
<dbReference type="OrthoDB" id="9802264at2"/>
<name>A0A1N7N9U6_9RHOB</name>
<dbReference type="Gene3D" id="3.40.50.300">
    <property type="entry name" value="P-loop containing nucleotide triphosphate hydrolases"/>
    <property type="match status" value="1"/>
</dbReference>
<keyword evidence="1" id="KW-0813">Transport</keyword>
<dbReference type="PROSITE" id="PS50893">
    <property type="entry name" value="ABC_TRANSPORTER_2"/>
    <property type="match status" value="1"/>
</dbReference>
<accession>A0A1N7N9U6</accession>
<dbReference type="GO" id="GO:0016887">
    <property type="term" value="F:ATP hydrolysis activity"/>
    <property type="evidence" value="ECO:0007669"/>
    <property type="project" value="InterPro"/>
</dbReference>
<evidence type="ECO:0000313" key="3">
    <source>
        <dbReference type="EMBL" id="SIS95086.1"/>
    </source>
</evidence>